<dbReference type="CDD" id="cd04301">
    <property type="entry name" value="NAT_SF"/>
    <property type="match status" value="1"/>
</dbReference>
<feature type="domain" description="N-acetyltransferase" evidence="1">
    <location>
        <begin position="5"/>
        <end position="144"/>
    </location>
</feature>
<accession>A0A1W7A9E5</accession>
<keyword evidence="2" id="KW-0012">Acyltransferase</keyword>
<name>A0A1W7A9E5_9STAP</name>
<reference evidence="2 3" key="1">
    <citation type="journal article" date="2017" name="Int. J. Syst. Evol. Microbiol.">
        <title>Macrococcus canis sp. nov., a skin bacterium associated with infections in dogs.</title>
        <authorList>
            <person name="Gobeli Brawand S."/>
            <person name="Cotting K."/>
            <person name="Gomez-Sanz E."/>
            <person name="Collaud A."/>
            <person name="Thomann A."/>
            <person name="Brodard I."/>
            <person name="Rodriguez-Campos S."/>
            <person name="Strauss C."/>
            <person name="Perreten V."/>
        </authorList>
    </citation>
    <scope>NUCLEOTIDE SEQUENCE [LARGE SCALE GENOMIC DNA]</scope>
    <source>
        <strain evidence="2 3">KM45013</strain>
    </source>
</reference>
<protein>
    <submittedName>
        <fullName evidence="2">Putative acyltransferase</fullName>
    </submittedName>
</protein>
<dbReference type="Proteomes" id="UP000194154">
    <property type="component" value="Chromosome"/>
</dbReference>
<dbReference type="KEGG" id="mcak:MCCS_05960"/>
<dbReference type="OrthoDB" id="9796171at2"/>
<dbReference type="InterPro" id="IPR016181">
    <property type="entry name" value="Acyl_CoA_acyltransferase"/>
</dbReference>
<keyword evidence="2" id="KW-0808">Transferase</keyword>
<dbReference type="Pfam" id="PF13673">
    <property type="entry name" value="Acetyltransf_10"/>
    <property type="match status" value="1"/>
</dbReference>
<organism evidence="2 3">
    <name type="scientific">Macrococcoides canis</name>
    <dbReference type="NCBI Taxonomy" id="1855823"/>
    <lineage>
        <taxon>Bacteria</taxon>
        <taxon>Bacillati</taxon>
        <taxon>Bacillota</taxon>
        <taxon>Bacilli</taxon>
        <taxon>Bacillales</taxon>
        <taxon>Staphylococcaceae</taxon>
        <taxon>Macrococcoides</taxon>
    </lineage>
</organism>
<dbReference type="RefSeq" id="WP_086041926.1">
    <property type="nucleotide sequence ID" value="NZ_CBCRZA010000001.1"/>
</dbReference>
<dbReference type="SUPFAM" id="SSF55729">
    <property type="entry name" value="Acyl-CoA N-acyltransferases (Nat)"/>
    <property type="match status" value="1"/>
</dbReference>
<dbReference type="GO" id="GO:0016747">
    <property type="term" value="F:acyltransferase activity, transferring groups other than amino-acyl groups"/>
    <property type="evidence" value="ECO:0007669"/>
    <property type="project" value="InterPro"/>
</dbReference>
<dbReference type="PROSITE" id="PS51186">
    <property type="entry name" value="GNAT"/>
    <property type="match status" value="1"/>
</dbReference>
<gene>
    <name evidence="2" type="ORF">MCCS_05960</name>
</gene>
<dbReference type="GeneID" id="35294735"/>
<dbReference type="Gene3D" id="3.40.630.30">
    <property type="match status" value="1"/>
</dbReference>
<proteinExistence type="predicted"/>
<dbReference type="InterPro" id="IPR000182">
    <property type="entry name" value="GNAT_dom"/>
</dbReference>
<dbReference type="EMBL" id="CP021059">
    <property type="protein sequence ID" value="ARQ06247.1"/>
    <property type="molecule type" value="Genomic_DNA"/>
</dbReference>
<evidence type="ECO:0000313" key="3">
    <source>
        <dbReference type="Proteomes" id="UP000194154"/>
    </source>
</evidence>
<dbReference type="AlphaFoldDB" id="A0A1W7A9E5"/>
<evidence type="ECO:0000259" key="1">
    <source>
        <dbReference type="PROSITE" id="PS51186"/>
    </source>
</evidence>
<dbReference type="STRING" id="1855823.MCCS_05960"/>
<keyword evidence="3" id="KW-1185">Reference proteome</keyword>
<sequence length="152" mass="17779">MWEYKKFEALTHDEIFQIFKLRIDTFVVEQQCFYPDIDERDLTCIHYFNKEDGKIAAYARIMVDEQTAKLGRVIVNPQFRGRGLARTLIQNGLDYIKDNYPDKNISLSAQAHLKDFYSSFNLSPASDIYFVDLIPHIDMARKPYALDTQLEG</sequence>
<evidence type="ECO:0000313" key="2">
    <source>
        <dbReference type="EMBL" id="ARQ06247.1"/>
    </source>
</evidence>